<evidence type="ECO:0000313" key="11">
    <source>
        <dbReference type="Proteomes" id="UP001610063"/>
    </source>
</evidence>
<evidence type="ECO:0000256" key="2">
    <source>
        <dbReference type="ARBA" id="ARBA00022679"/>
    </source>
</evidence>
<evidence type="ECO:0000256" key="5">
    <source>
        <dbReference type="ARBA" id="ARBA00022840"/>
    </source>
</evidence>
<evidence type="ECO:0000256" key="3">
    <source>
        <dbReference type="ARBA" id="ARBA00022741"/>
    </source>
</evidence>
<evidence type="ECO:0000259" key="9">
    <source>
        <dbReference type="Pfam" id="PF02224"/>
    </source>
</evidence>
<keyword evidence="2 8" id="KW-0808">Transferase</keyword>
<dbReference type="InterPro" id="IPR011994">
    <property type="entry name" value="Cytidylate_kinase_dom"/>
</dbReference>
<accession>A0ABW7N338</accession>
<name>A0ABW7N338_9BACT</name>
<dbReference type="Gene3D" id="3.40.50.300">
    <property type="entry name" value="P-loop containing nucleotide triphosphate hydrolases"/>
    <property type="match status" value="1"/>
</dbReference>
<comment type="caution">
    <text evidence="10">The sequence shown here is derived from an EMBL/GenBank/DDBJ whole genome shotgun (WGS) entry which is preliminary data.</text>
</comment>
<feature type="binding site" evidence="8">
    <location>
        <begin position="10"/>
        <end position="18"/>
    </location>
    <ligand>
        <name>ATP</name>
        <dbReference type="ChEBI" id="CHEBI:30616"/>
    </ligand>
</feature>
<keyword evidence="4 8" id="KW-0418">Kinase</keyword>
<dbReference type="PANTHER" id="PTHR21299:SF2">
    <property type="entry name" value="CYTIDYLATE KINASE"/>
    <property type="match status" value="1"/>
</dbReference>
<protein>
    <recommendedName>
        <fullName evidence="8">Cytidylate kinase</fullName>
        <shortName evidence="8">CK</shortName>
        <ecNumber evidence="8">2.7.4.25</ecNumber>
    </recommendedName>
    <alternativeName>
        <fullName evidence="8">Cytidine monophosphate kinase</fullName>
        <shortName evidence="8">CMP kinase</shortName>
    </alternativeName>
</protein>
<evidence type="ECO:0000313" key="10">
    <source>
        <dbReference type="EMBL" id="MFH6982028.1"/>
    </source>
</evidence>
<dbReference type="Pfam" id="PF02224">
    <property type="entry name" value="Cytidylate_kin"/>
    <property type="match status" value="1"/>
</dbReference>
<dbReference type="EMBL" id="JBIPKE010000008">
    <property type="protein sequence ID" value="MFH6982028.1"/>
    <property type="molecule type" value="Genomic_DNA"/>
</dbReference>
<sequence>MHKITIAIDGFSGTGKSSTAKKVAGELGYTYIDSGAMYRATTLYFLEQDVSLDDASQVEHALDTLDIRFEEGHVLLNGQDVSNEIRTMRVNEHVSAVSTIAVVRHAMVAQQQKIGKGKGIVMDGRDIGTVVFPDAELKVFMTANTRIRAERRQSELAEKGIIEELNVIENNLSQRDEIDSTRSESPLRKAEDAVEIDTSNLTFADQVHKIVSLAKEKIHAS</sequence>
<comment type="catalytic activity">
    <reaction evidence="6 8">
        <text>dCMP + ATP = dCDP + ADP</text>
        <dbReference type="Rhea" id="RHEA:25094"/>
        <dbReference type="ChEBI" id="CHEBI:30616"/>
        <dbReference type="ChEBI" id="CHEBI:57566"/>
        <dbReference type="ChEBI" id="CHEBI:58593"/>
        <dbReference type="ChEBI" id="CHEBI:456216"/>
        <dbReference type="EC" id="2.7.4.25"/>
    </reaction>
</comment>
<dbReference type="PANTHER" id="PTHR21299">
    <property type="entry name" value="CYTIDYLATE KINASE/PANTOATE-BETA-ALANINE LIGASE"/>
    <property type="match status" value="1"/>
</dbReference>
<dbReference type="NCBIfam" id="TIGR00017">
    <property type="entry name" value="cmk"/>
    <property type="match status" value="1"/>
</dbReference>
<evidence type="ECO:0000256" key="1">
    <source>
        <dbReference type="ARBA" id="ARBA00009427"/>
    </source>
</evidence>
<keyword evidence="3 8" id="KW-0547">Nucleotide-binding</keyword>
<dbReference type="CDD" id="cd02020">
    <property type="entry name" value="CMPK"/>
    <property type="match status" value="1"/>
</dbReference>
<dbReference type="EC" id="2.7.4.25" evidence="8"/>
<organism evidence="10 11">
    <name type="scientific">Marinoscillum luteum</name>
    <dbReference type="NCBI Taxonomy" id="861051"/>
    <lineage>
        <taxon>Bacteria</taxon>
        <taxon>Pseudomonadati</taxon>
        <taxon>Bacteroidota</taxon>
        <taxon>Cytophagia</taxon>
        <taxon>Cytophagales</taxon>
        <taxon>Reichenbachiellaceae</taxon>
        <taxon>Marinoscillum</taxon>
    </lineage>
</organism>
<dbReference type="InterPro" id="IPR003136">
    <property type="entry name" value="Cytidylate_kin"/>
</dbReference>
<comment type="catalytic activity">
    <reaction evidence="7 8">
        <text>CMP + ATP = CDP + ADP</text>
        <dbReference type="Rhea" id="RHEA:11600"/>
        <dbReference type="ChEBI" id="CHEBI:30616"/>
        <dbReference type="ChEBI" id="CHEBI:58069"/>
        <dbReference type="ChEBI" id="CHEBI:60377"/>
        <dbReference type="ChEBI" id="CHEBI:456216"/>
        <dbReference type="EC" id="2.7.4.25"/>
    </reaction>
</comment>
<dbReference type="RefSeq" id="WP_395415831.1">
    <property type="nucleotide sequence ID" value="NZ_JBIPKE010000008.1"/>
</dbReference>
<keyword evidence="8" id="KW-0963">Cytoplasm</keyword>
<dbReference type="InterPro" id="IPR027417">
    <property type="entry name" value="P-loop_NTPase"/>
</dbReference>
<gene>
    <name evidence="8 10" type="primary">cmk</name>
    <name evidence="10" type="ORF">ACHKAR_01190</name>
</gene>
<reference evidence="10 11" key="1">
    <citation type="journal article" date="2013" name="Int. J. Syst. Evol. Microbiol.">
        <title>Marinoscillum luteum sp. nov., isolated from marine sediment.</title>
        <authorList>
            <person name="Cha I.T."/>
            <person name="Park S.J."/>
            <person name="Kim S.J."/>
            <person name="Kim J.G."/>
            <person name="Jung M.Y."/>
            <person name="Shin K.S."/>
            <person name="Kwon K.K."/>
            <person name="Yang S.H."/>
            <person name="Seo Y.S."/>
            <person name="Rhee S.K."/>
        </authorList>
    </citation>
    <scope>NUCLEOTIDE SEQUENCE [LARGE SCALE GENOMIC DNA]</scope>
    <source>
        <strain evidence="10 11">KCTC 23939</strain>
    </source>
</reference>
<comment type="similarity">
    <text evidence="1 8">Belongs to the cytidylate kinase family. Type 1 subfamily.</text>
</comment>
<feature type="domain" description="Cytidylate kinase" evidence="9">
    <location>
        <begin position="6"/>
        <end position="215"/>
    </location>
</feature>
<dbReference type="HAMAP" id="MF_00238">
    <property type="entry name" value="Cytidyl_kinase_type1"/>
    <property type="match status" value="1"/>
</dbReference>
<dbReference type="SUPFAM" id="SSF52540">
    <property type="entry name" value="P-loop containing nucleoside triphosphate hydrolases"/>
    <property type="match status" value="1"/>
</dbReference>
<keyword evidence="11" id="KW-1185">Reference proteome</keyword>
<proteinExistence type="inferred from homology"/>
<dbReference type="GO" id="GO:0016301">
    <property type="term" value="F:kinase activity"/>
    <property type="evidence" value="ECO:0007669"/>
    <property type="project" value="UniProtKB-KW"/>
</dbReference>
<dbReference type="Proteomes" id="UP001610063">
    <property type="component" value="Unassembled WGS sequence"/>
</dbReference>
<evidence type="ECO:0000256" key="7">
    <source>
        <dbReference type="ARBA" id="ARBA00048478"/>
    </source>
</evidence>
<evidence type="ECO:0000256" key="6">
    <source>
        <dbReference type="ARBA" id="ARBA00047615"/>
    </source>
</evidence>
<keyword evidence="5 8" id="KW-0067">ATP-binding</keyword>
<evidence type="ECO:0000256" key="4">
    <source>
        <dbReference type="ARBA" id="ARBA00022777"/>
    </source>
</evidence>
<comment type="subcellular location">
    <subcellularLocation>
        <location evidence="8">Cytoplasm</location>
    </subcellularLocation>
</comment>
<evidence type="ECO:0000256" key="8">
    <source>
        <dbReference type="HAMAP-Rule" id="MF_00238"/>
    </source>
</evidence>